<keyword evidence="3" id="KW-1185">Reference proteome</keyword>
<accession>A0A1H1NIL6</accession>
<organism evidence="2 3">
    <name type="scientific">Actinopolymorpha singaporensis</name>
    <dbReference type="NCBI Taxonomy" id="117157"/>
    <lineage>
        <taxon>Bacteria</taxon>
        <taxon>Bacillati</taxon>
        <taxon>Actinomycetota</taxon>
        <taxon>Actinomycetes</taxon>
        <taxon>Propionibacteriales</taxon>
        <taxon>Actinopolymorphaceae</taxon>
        <taxon>Actinopolymorpha</taxon>
    </lineage>
</organism>
<dbReference type="SUPFAM" id="SSF50475">
    <property type="entry name" value="FMN-binding split barrel"/>
    <property type="match status" value="1"/>
</dbReference>
<dbReference type="InterPro" id="IPR012349">
    <property type="entry name" value="Split_barrel_FMN-bd"/>
</dbReference>
<gene>
    <name evidence="2" type="ORF">SAMN04489717_1250</name>
</gene>
<evidence type="ECO:0000313" key="2">
    <source>
        <dbReference type="EMBL" id="SDR98700.1"/>
    </source>
</evidence>
<evidence type="ECO:0000256" key="1">
    <source>
        <dbReference type="SAM" id="MobiDB-lite"/>
    </source>
</evidence>
<proteinExistence type="predicted"/>
<dbReference type="Gene3D" id="2.30.110.10">
    <property type="entry name" value="Electron Transport, Fmn-binding Protein, Chain A"/>
    <property type="match status" value="1"/>
</dbReference>
<dbReference type="GO" id="GO:0016491">
    <property type="term" value="F:oxidoreductase activity"/>
    <property type="evidence" value="ECO:0007669"/>
    <property type="project" value="InterPro"/>
</dbReference>
<dbReference type="Proteomes" id="UP000198983">
    <property type="component" value="Chromosome I"/>
</dbReference>
<feature type="region of interest" description="Disordered" evidence="1">
    <location>
        <begin position="119"/>
        <end position="139"/>
    </location>
</feature>
<dbReference type="RefSeq" id="WP_092651439.1">
    <property type="nucleotide sequence ID" value="NZ_LT629732.1"/>
</dbReference>
<protein>
    <submittedName>
        <fullName evidence="2">Deazaflavin-dependent oxidoreductase, nitroreductase family</fullName>
    </submittedName>
</protein>
<dbReference type="STRING" id="117157.SAMN04489717_1250"/>
<dbReference type="InterPro" id="IPR004378">
    <property type="entry name" value="F420H2_quin_Rdtase"/>
</dbReference>
<dbReference type="Pfam" id="PF04075">
    <property type="entry name" value="F420H2_quin_red"/>
    <property type="match status" value="1"/>
</dbReference>
<name>A0A1H1NIL6_9ACTN</name>
<dbReference type="NCBIfam" id="TIGR00026">
    <property type="entry name" value="hi_GC_TIGR00026"/>
    <property type="match status" value="1"/>
</dbReference>
<sequence>MTDRVTHPALAELADRLTVDLTTRGRRSGRPLRVEIWWFHVDGRFVITGTPGPRHWYANVLADPHVTVHVDGLDLPAFARPVTDPEARRRVFTDPRTRWYRDQADLDELVRTSPMIELELPVPGGTQPRDEAADPTAPR</sequence>
<reference evidence="2 3" key="1">
    <citation type="submission" date="2016-10" db="EMBL/GenBank/DDBJ databases">
        <authorList>
            <person name="de Groot N.N."/>
        </authorList>
    </citation>
    <scope>NUCLEOTIDE SEQUENCE [LARGE SCALE GENOMIC DNA]</scope>
    <source>
        <strain evidence="2 3">DSM 22024</strain>
    </source>
</reference>
<dbReference type="EMBL" id="LT629732">
    <property type="protein sequence ID" value="SDR98700.1"/>
    <property type="molecule type" value="Genomic_DNA"/>
</dbReference>
<evidence type="ECO:0000313" key="3">
    <source>
        <dbReference type="Proteomes" id="UP000198983"/>
    </source>
</evidence>
<dbReference type="OrthoDB" id="5180322at2"/>
<dbReference type="AlphaFoldDB" id="A0A1H1NIL6"/>